<keyword evidence="1" id="KW-0812">Transmembrane</keyword>
<comment type="caution">
    <text evidence="2">The sequence shown here is derived from an EMBL/GenBank/DDBJ whole genome shotgun (WGS) entry which is preliminary data.</text>
</comment>
<proteinExistence type="predicted"/>
<reference evidence="3" key="1">
    <citation type="submission" date="2023-08" db="EMBL/GenBank/DDBJ databases">
        <title>Rhodospirillaceae gen. nov., a novel taxon isolated from the Yangtze River Yuezi River estuary sludge.</title>
        <authorList>
            <person name="Ruan L."/>
        </authorList>
    </citation>
    <scope>NUCLEOTIDE SEQUENCE [LARGE SCALE GENOMIC DNA]</scope>
    <source>
        <strain evidence="3">R-7</strain>
    </source>
</reference>
<evidence type="ECO:0000313" key="2">
    <source>
        <dbReference type="EMBL" id="MDQ7246733.1"/>
    </source>
</evidence>
<keyword evidence="1" id="KW-0472">Membrane</keyword>
<dbReference type="Pfam" id="PF03929">
    <property type="entry name" value="PepSY_TM"/>
    <property type="match status" value="1"/>
</dbReference>
<gene>
    <name evidence="2" type="ORF">Q8A70_03610</name>
</gene>
<organism evidence="2 3">
    <name type="scientific">Dongia sedimenti</name>
    <dbReference type="NCBI Taxonomy" id="3064282"/>
    <lineage>
        <taxon>Bacteria</taxon>
        <taxon>Pseudomonadati</taxon>
        <taxon>Pseudomonadota</taxon>
        <taxon>Alphaproteobacteria</taxon>
        <taxon>Rhodospirillales</taxon>
        <taxon>Dongiaceae</taxon>
        <taxon>Dongia</taxon>
    </lineage>
</organism>
<dbReference type="RefSeq" id="WP_379954129.1">
    <property type="nucleotide sequence ID" value="NZ_JAUYVI010000001.1"/>
</dbReference>
<feature type="transmembrane region" description="Helical" evidence="1">
    <location>
        <begin position="12"/>
        <end position="33"/>
    </location>
</feature>
<dbReference type="PANTHER" id="PTHR34219:SF5">
    <property type="entry name" value="BLR4505 PROTEIN"/>
    <property type="match status" value="1"/>
</dbReference>
<keyword evidence="1" id="KW-1133">Transmembrane helix</keyword>
<name>A0ABU0YJ95_9PROT</name>
<evidence type="ECO:0000256" key="1">
    <source>
        <dbReference type="SAM" id="Phobius"/>
    </source>
</evidence>
<evidence type="ECO:0000313" key="3">
    <source>
        <dbReference type="Proteomes" id="UP001230156"/>
    </source>
</evidence>
<dbReference type="PANTHER" id="PTHR34219">
    <property type="entry name" value="IRON-REGULATED INNER MEMBRANE PROTEIN-RELATED"/>
    <property type="match status" value="1"/>
</dbReference>
<keyword evidence="3" id="KW-1185">Reference proteome</keyword>
<accession>A0ABU0YJ95</accession>
<feature type="transmembrane region" description="Helical" evidence="1">
    <location>
        <begin position="160"/>
        <end position="181"/>
    </location>
</feature>
<dbReference type="EMBL" id="JAUYVI010000001">
    <property type="protein sequence ID" value="MDQ7246733.1"/>
    <property type="molecule type" value="Genomic_DNA"/>
</dbReference>
<sequence>MLRPILVLIHRFVGLAIAAFLFISGVTGAVISWDHELDELINPHLVEAPGRGAFLDPLVLADRIAVDDPHSFITYVPLHPEEGHNLAFGAEPRFDARTGALYETGYNQIFVDPVTGETRGKREWGAAWPISTETFVSFLYVLHYSLHIPEMWGIDRWGEWLMGGVALLWTIDCFVGFYLTLPIRKRTTARIGTWWNRWKPAWKIKARGSAYRLNFDLHRAFSLWTWLLLFVLAVSAVSLNLYAEVARPIVTALSSFTPTPYDTRPMRPHSDLLEPRVTYAQVLANGRAEAQRRGFTLPAGDIFYSPDFGVFGVRFFNPGDEHGDGIGLGNAVLYFDSEDGRYIGDWIPWRGTAGDLFLQMQFPVHSGRIFGIPGRIIISAMGLVVAMLSVTGVVIWLRKRRARLAVRRPAEAAHQRNIVSAE</sequence>
<protein>
    <submittedName>
        <fullName evidence="2">PepSY-associated TM helix domain-containing protein</fullName>
    </submittedName>
</protein>
<dbReference type="Proteomes" id="UP001230156">
    <property type="component" value="Unassembled WGS sequence"/>
</dbReference>
<feature type="transmembrane region" description="Helical" evidence="1">
    <location>
        <begin position="221"/>
        <end position="243"/>
    </location>
</feature>
<dbReference type="InterPro" id="IPR005625">
    <property type="entry name" value="PepSY-ass_TM"/>
</dbReference>
<feature type="transmembrane region" description="Helical" evidence="1">
    <location>
        <begin position="376"/>
        <end position="397"/>
    </location>
</feature>